<organism evidence="2 3">
    <name type="scientific">Podarcis lilfordi</name>
    <name type="common">Lilford's wall lizard</name>
    <dbReference type="NCBI Taxonomy" id="74358"/>
    <lineage>
        <taxon>Eukaryota</taxon>
        <taxon>Metazoa</taxon>
        <taxon>Chordata</taxon>
        <taxon>Craniata</taxon>
        <taxon>Vertebrata</taxon>
        <taxon>Euteleostomi</taxon>
        <taxon>Lepidosauria</taxon>
        <taxon>Squamata</taxon>
        <taxon>Bifurcata</taxon>
        <taxon>Unidentata</taxon>
        <taxon>Episquamata</taxon>
        <taxon>Laterata</taxon>
        <taxon>Lacertibaenia</taxon>
        <taxon>Lacertidae</taxon>
        <taxon>Podarcis</taxon>
    </lineage>
</organism>
<dbReference type="Proteomes" id="UP001178461">
    <property type="component" value="Chromosome 5"/>
</dbReference>
<reference evidence="2" key="1">
    <citation type="submission" date="2022-12" db="EMBL/GenBank/DDBJ databases">
        <authorList>
            <person name="Alioto T."/>
            <person name="Alioto T."/>
            <person name="Gomez Garrido J."/>
        </authorList>
    </citation>
    <scope>NUCLEOTIDE SEQUENCE</scope>
</reference>
<proteinExistence type="predicted"/>
<gene>
    <name evidence="2" type="ORF">PODLI_1B018460</name>
</gene>
<evidence type="ECO:0000313" key="2">
    <source>
        <dbReference type="EMBL" id="CAI5774822.1"/>
    </source>
</evidence>
<accession>A0AA35KCC0</accession>
<evidence type="ECO:0000256" key="1">
    <source>
        <dbReference type="SAM" id="MobiDB-lite"/>
    </source>
</evidence>
<keyword evidence="3" id="KW-1185">Reference proteome</keyword>
<feature type="region of interest" description="Disordered" evidence="1">
    <location>
        <begin position="54"/>
        <end position="122"/>
    </location>
</feature>
<sequence length="165" mass="17671">MAEPREQLQPPEKKEEEVPDYFAALGTCSPKPRQKYGGMFCNVEGAFENKTLDFESLGGGRRGGSNQKLSRGDLSQLSSGSEGQSEASSGSQSTPVLTPAGPPSVGVAEELPNGCHQVTGGGRRWGRSLEDMRYGAKLLRVRDKAEPALCLSVPHRNVSGMYLTT</sequence>
<dbReference type="AlphaFoldDB" id="A0AA35KCC0"/>
<feature type="compositionally biased region" description="Low complexity" evidence="1">
    <location>
        <begin position="74"/>
        <end position="93"/>
    </location>
</feature>
<evidence type="ECO:0000313" key="3">
    <source>
        <dbReference type="Proteomes" id="UP001178461"/>
    </source>
</evidence>
<protein>
    <submittedName>
        <fullName evidence="2">Uncharacterized protein</fullName>
    </submittedName>
</protein>
<dbReference type="EMBL" id="OX395130">
    <property type="protein sequence ID" value="CAI5774822.1"/>
    <property type="molecule type" value="Genomic_DNA"/>
</dbReference>
<name>A0AA35KCC0_9SAUR</name>